<comment type="caution">
    <text evidence="1">The sequence shown here is derived from an EMBL/GenBank/DDBJ whole genome shotgun (WGS) entry which is preliminary data.</text>
</comment>
<accession>A0A392USI7</accession>
<evidence type="ECO:0008006" key="3">
    <source>
        <dbReference type="Google" id="ProtNLM"/>
    </source>
</evidence>
<organism evidence="1 2">
    <name type="scientific">Trifolium medium</name>
    <dbReference type="NCBI Taxonomy" id="97028"/>
    <lineage>
        <taxon>Eukaryota</taxon>
        <taxon>Viridiplantae</taxon>
        <taxon>Streptophyta</taxon>
        <taxon>Embryophyta</taxon>
        <taxon>Tracheophyta</taxon>
        <taxon>Spermatophyta</taxon>
        <taxon>Magnoliopsida</taxon>
        <taxon>eudicotyledons</taxon>
        <taxon>Gunneridae</taxon>
        <taxon>Pentapetalae</taxon>
        <taxon>rosids</taxon>
        <taxon>fabids</taxon>
        <taxon>Fabales</taxon>
        <taxon>Fabaceae</taxon>
        <taxon>Papilionoideae</taxon>
        <taxon>50 kb inversion clade</taxon>
        <taxon>NPAAA clade</taxon>
        <taxon>Hologalegina</taxon>
        <taxon>IRL clade</taxon>
        <taxon>Trifolieae</taxon>
        <taxon>Trifolium</taxon>
    </lineage>
</organism>
<sequence>MAMQIHEGNQFGLGRLLLACLYESMKDACESMKKTGDGSTFLAYGPFWLLQLWLNATFTAEFDL</sequence>
<proteinExistence type="predicted"/>
<keyword evidence="2" id="KW-1185">Reference proteome</keyword>
<protein>
    <recommendedName>
        <fullName evidence="3">Aminotransferase-like plant mobile domain-containing protein</fullName>
    </recommendedName>
</protein>
<feature type="non-terminal residue" evidence="1">
    <location>
        <position position="64"/>
    </location>
</feature>
<reference evidence="1 2" key="1">
    <citation type="journal article" date="2018" name="Front. Plant Sci.">
        <title>Red Clover (Trifolium pratense) and Zigzag Clover (T. medium) - A Picture of Genomic Similarities and Differences.</title>
        <authorList>
            <person name="Dluhosova J."/>
            <person name="Istvanek J."/>
            <person name="Nedelnik J."/>
            <person name="Repkova J."/>
        </authorList>
    </citation>
    <scope>NUCLEOTIDE SEQUENCE [LARGE SCALE GENOMIC DNA]</scope>
    <source>
        <strain evidence="2">cv. 10/8</strain>
        <tissue evidence="1">Leaf</tissue>
    </source>
</reference>
<evidence type="ECO:0000313" key="2">
    <source>
        <dbReference type="Proteomes" id="UP000265520"/>
    </source>
</evidence>
<dbReference type="EMBL" id="LXQA010879341">
    <property type="protein sequence ID" value="MCI75300.1"/>
    <property type="molecule type" value="Genomic_DNA"/>
</dbReference>
<dbReference type="AlphaFoldDB" id="A0A392USI7"/>
<evidence type="ECO:0000313" key="1">
    <source>
        <dbReference type="EMBL" id="MCI75300.1"/>
    </source>
</evidence>
<dbReference type="Proteomes" id="UP000265520">
    <property type="component" value="Unassembled WGS sequence"/>
</dbReference>
<name>A0A392USI7_9FABA</name>